<feature type="transmembrane region" description="Helical" evidence="4">
    <location>
        <begin position="122"/>
        <end position="143"/>
    </location>
</feature>
<evidence type="ECO:0000259" key="5">
    <source>
        <dbReference type="PROSITE" id="PS50850"/>
    </source>
</evidence>
<dbReference type="Pfam" id="PF07690">
    <property type="entry name" value="MFS_1"/>
    <property type="match status" value="1"/>
</dbReference>
<comment type="caution">
    <text evidence="6">The sequence shown here is derived from an EMBL/GenBank/DDBJ whole genome shotgun (WGS) entry which is preliminary data.</text>
</comment>
<name>A0AB34C0L2_9PSED</name>
<dbReference type="GO" id="GO:0022857">
    <property type="term" value="F:transmembrane transporter activity"/>
    <property type="evidence" value="ECO:0007669"/>
    <property type="project" value="InterPro"/>
</dbReference>
<dbReference type="InterPro" id="IPR020846">
    <property type="entry name" value="MFS_dom"/>
</dbReference>
<dbReference type="InterPro" id="IPR011701">
    <property type="entry name" value="MFS"/>
</dbReference>
<keyword evidence="2 4" id="KW-1133">Transmembrane helix</keyword>
<dbReference type="PANTHER" id="PTHR11360">
    <property type="entry name" value="MONOCARBOXYLATE TRANSPORTER"/>
    <property type="match status" value="1"/>
</dbReference>
<feature type="transmembrane region" description="Helical" evidence="4">
    <location>
        <begin position="283"/>
        <end position="300"/>
    </location>
</feature>
<feature type="transmembrane region" description="Helical" evidence="4">
    <location>
        <begin position="370"/>
        <end position="390"/>
    </location>
</feature>
<dbReference type="EMBL" id="VWPC01000021">
    <property type="protein sequence ID" value="KAA5839822.1"/>
    <property type="molecule type" value="Genomic_DNA"/>
</dbReference>
<dbReference type="InterPro" id="IPR050327">
    <property type="entry name" value="Proton-linked_MCT"/>
</dbReference>
<dbReference type="InterPro" id="IPR036259">
    <property type="entry name" value="MFS_trans_sf"/>
</dbReference>
<feature type="transmembrane region" description="Helical" evidence="4">
    <location>
        <begin position="69"/>
        <end position="87"/>
    </location>
</feature>
<dbReference type="PANTHER" id="PTHR11360:SF284">
    <property type="entry name" value="EG:103B4.3 PROTEIN-RELATED"/>
    <property type="match status" value="1"/>
</dbReference>
<feature type="transmembrane region" description="Helical" evidence="4">
    <location>
        <begin position="25"/>
        <end position="49"/>
    </location>
</feature>
<feature type="transmembrane region" description="Helical" evidence="4">
    <location>
        <begin position="335"/>
        <end position="358"/>
    </location>
</feature>
<sequence>MQTCSEIIWALFKSKKETKVNSDKVYFGWWIVLGVFLSFSVSTGVFIIYNMGVFIKPIAETLSVSRGKVTFGVTIATMMGLISLPIIGRLVDRFGPVKVLLPSIFALAACLASMYWVTNLVIFYIICGCMNTFGTGIGPVSLVSVIVRWFDKRRGIALGLALCGMGLGATVMPLVSQALISRYGWQTTFIVLAAVVLVVALPVWKFILRDKPEDLGLRVDGDAVLGVNAPRAPLLGISIKDALRSKVFWLMAVSFFLTAAVIPGTLIHMVPMLTDRGFTPEQASHYAAITGISLMVGRIISGYSLDVLFAPYVAIVFWVLPVVGVYQLSTGVADHFLVPAVVAIGLALGAEFELIAYFVGRYFGLKNYGVIYGIMFSAFSLGAGAGPAMIGHLFDLQGSYLFLPWLYVGAVSVACVFMLFLGGYPDWSRSVVGGNNTTATA</sequence>
<feature type="transmembrane region" description="Helical" evidence="4">
    <location>
        <begin position="402"/>
        <end position="421"/>
    </location>
</feature>
<evidence type="ECO:0000313" key="6">
    <source>
        <dbReference type="EMBL" id="KAA5839822.1"/>
    </source>
</evidence>
<gene>
    <name evidence="6" type="ORF">F2A38_23535</name>
</gene>
<organism evidence="6 7">
    <name type="scientific">Pseudomonas chlororaphis</name>
    <dbReference type="NCBI Taxonomy" id="587753"/>
    <lineage>
        <taxon>Bacteria</taxon>
        <taxon>Pseudomonadati</taxon>
        <taxon>Pseudomonadota</taxon>
        <taxon>Gammaproteobacteria</taxon>
        <taxon>Pseudomonadales</taxon>
        <taxon>Pseudomonadaceae</taxon>
        <taxon>Pseudomonas</taxon>
    </lineage>
</organism>
<proteinExistence type="predicted"/>
<evidence type="ECO:0000256" key="2">
    <source>
        <dbReference type="ARBA" id="ARBA00022989"/>
    </source>
</evidence>
<accession>A0AB34C0L2</accession>
<dbReference type="AlphaFoldDB" id="A0AB34C0L2"/>
<dbReference type="CDD" id="cd17355">
    <property type="entry name" value="MFS_YcxA_like"/>
    <property type="match status" value="1"/>
</dbReference>
<dbReference type="SUPFAM" id="SSF103473">
    <property type="entry name" value="MFS general substrate transporter"/>
    <property type="match status" value="1"/>
</dbReference>
<keyword evidence="1 4" id="KW-0812">Transmembrane</keyword>
<feature type="transmembrane region" description="Helical" evidence="4">
    <location>
        <begin position="155"/>
        <end position="175"/>
    </location>
</feature>
<evidence type="ECO:0000256" key="3">
    <source>
        <dbReference type="ARBA" id="ARBA00023136"/>
    </source>
</evidence>
<protein>
    <submittedName>
        <fullName evidence="6">MFS transporter</fullName>
    </submittedName>
</protein>
<feature type="transmembrane region" description="Helical" evidence="4">
    <location>
        <begin position="99"/>
        <end position="116"/>
    </location>
</feature>
<evidence type="ECO:0000256" key="1">
    <source>
        <dbReference type="ARBA" id="ARBA00022692"/>
    </source>
</evidence>
<feature type="transmembrane region" description="Helical" evidence="4">
    <location>
        <begin position="247"/>
        <end position="271"/>
    </location>
</feature>
<evidence type="ECO:0000256" key="4">
    <source>
        <dbReference type="SAM" id="Phobius"/>
    </source>
</evidence>
<keyword evidence="3 4" id="KW-0472">Membrane</keyword>
<dbReference type="PROSITE" id="PS50850">
    <property type="entry name" value="MFS"/>
    <property type="match status" value="1"/>
</dbReference>
<feature type="transmembrane region" description="Helical" evidence="4">
    <location>
        <begin position="307"/>
        <end position="329"/>
    </location>
</feature>
<feature type="domain" description="Major facilitator superfamily (MFS) profile" evidence="5">
    <location>
        <begin position="30"/>
        <end position="426"/>
    </location>
</feature>
<dbReference type="Gene3D" id="1.20.1250.20">
    <property type="entry name" value="MFS general substrate transporter like domains"/>
    <property type="match status" value="2"/>
</dbReference>
<reference evidence="6 7" key="1">
    <citation type="submission" date="2019-09" db="EMBL/GenBank/DDBJ databases">
        <authorList>
            <person name="Vacheron J."/>
            <person name="Dubost A."/>
            <person name="Prigent-Combaret C."/>
            <person name="Muller D."/>
        </authorList>
    </citation>
    <scope>NUCLEOTIDE SEQUENCE [LARGE SCALE GENOMIC DNA]</scope>
    <source>
        <strain evidence="6 7">JV497</strain>
    </source>
</reference>
<feature type="transmembrane region" description="Helical" evidence="4">
    <location>
        <begin position="187"/>
        <end position="208"/>
    </location>
</feature>
<dbReference type="Proteomes" id="UP000323924">
    <property type="component" value="Unassembled WGS sequence"/>
</dbReference>
<evidence type="ECO:0000313" key="7">
    <source>
        <dbReference type="Proteomes" id="UP000323924"/>
    </source>
</evidence>